<evidence type="ECO:0000259" key="1">
    <source>
        <dbReference type="Pfam" id="PF20795"/>
    </source>
</evidence>
<feature type="domain" description="DUF6841" evidence="1">
    <location>
        <begin position="15"/>
        <end position="142"/>
    </location>
</feature>
<name>A0A7Y4NXN0_9ACTN</name>
<dbReference type="EMBL" id="JACHKF010000001">
    <property type="protein sequence ID" value="MBB6567768.1"/>
    <property type="molecule type" value="Genomic_DNA"/>
</dbReference>
<reference evidence="2 5" key="2">
    <citation type="submission" date="2020-08" db="EMBL/GenBank/DDBJ databases">
        <title>Sequencing the genomes of 1000 actinobacteria strains.</title>
        <authorList>
            <person name="Klenk H.-P."/>
        </authorList>
    </citation>
    <scope>NUCLEOTIDE SEQUENCE [LARGE SCALE GENOMIC DNA]</scope>
    <source>
        <strain evidence="2 5">DSM 15626</strain>
    </source>
</reference>
<evidence type="ECO:0000313" key="4">
    <source>
        <dbReference type="Proteomes" id="UP000534306"/>
    </source>
</evidence>
<dbReference type="InterPro" id="IPR049219">
    <property type="entry name" value="DUF6841"/>
</dbReference>
<evidence type="ECO:0000313" key="3">
    <source>
        <dbReference type="EMBL" id="NOL39636.1"/>
    </source>
</evidence>
<proteinExistence type="predicted"/>
<dbReference type="Pfam" id="PF20795">
    <property type="entry name" value="DUF6841"/>
    <property type="match status" value="1"/>
</dbReference>
<evidence type="ECO:0000313" key="5">
    <source>
        <dbReference type="Proteomes" id="UP000553957"/>
    </source>
</evidence>
<reference evidence="3 4" key="1">
    <citation type="submission" date="2020-05" db="EMBL/GenBank/DDBJ databases">
        <title>Genome sequence of Kribbella sandramycini ATCC 39419.</title>
        <authorList>
            <person name="Maclea K.S."/>
            <person name="Fair J.L."/>
        </authorList>
    </citation>
    <scope>NUCLEOTIDE SEQUENCE [LARGE SCALE GENOMIC DNA]</scope>
    <source>
        <strain evidence="3 4">ATCC 39419</strain>
    </source>
</reference>
<gene>
    <name evidence="2" type="ORF">HNR71_003405</name>
    <name evidence="3" type="ORF">HPO96_05195</name>
</gene>
<organism evidence="3 4">
    <name type="scientific">Kribbella sandramycini</name>
    <dbReference type="NCBI Taxonomy" id="60450"/>
    <lineage>
        <taxon>Bacteria</taxon>
        <taxon>Bacillati</taxon>
        <taxon>Actinomycetota</taxon>
        <taxon>Actinomycetes</taxon>
        <taxon>Propionibacteriales</taxon>
        <taxon>Kribbellaceae</taxon>
        <taxon>Kribbella</taxon>
    </lineage>
</organism>
<evidence type="ECO:0000313" key="2">
    <source>
        <dbReference type="EMBL" id="MBB6567768.1"/>
    </source>
</evidence>
<keyword evidence="4" id="KW-1185">Reference proteome</keyword>
<dbReference type="Proteomes" id="UP000534306">
    <property type="component" value="Unassembled WGS sequence"/>
</dbReference>
<accession>A0A7Y4NXN0</accession>
<dbReference type="AlphaFoldDB" id="A0A7Y4NXN0"/>
<dbReference type="EMBL" id="JABJRC010000001">
    <property type="protein sequence ID" value="NOL39636.1"/>
    <property type="molecule type" value="Genomic_DNA"/>
</dbReference>
<protein>
    <recommendedName>
        <fullName evidence="1">DUF6841 domain-containing protein</fullName>
    </recommendedName>
</protein>
<sequence>MVLAHVPEDLQAAAEEIEQWFNEDYLPTWVAAVANNADPSFITQYWGTPLWLSDSSGPMRLIAQEAELIGWMQASINRLHAAGYADTAVIDRRAFTFNQNSGAIDAIWSRRRADGSEIERLAVHFTIGRRTDGLRVIAVLAYTTNTNRLNDIWPVQTQGANCDALPYI</sequence>
<dbReference type="Proteomes" id="UP000553957">
    <property type="component" value="Unassembled WGS sequence"/>
</dbReference>
<comment type="caution">
    <text evidence="3">The sequence shown here is derived from an EMBL/GenBank/DDBJ whole genome shotgun (WGS) entry which is preliminary data.</text>
</comment>
<dbReference type="RefSeq" id="WP_171671425.1">
    <property type="nucleotide sequence ID" value="NZ_BAAAGT010000003.1"/>
</dbReference>